<dbReference type="CDD" id="cd01127">
    <property type="entry name" value="TrwB_TraG_TraD_VirD4"/>
    <property type="match status" value="1"/>
</dbReference>
<name>A0A543PUC2_9MICO</name>
<protein>
    <submittedName>
        <fullName evidence="8">Type IV secretion system protein VirD4</fullName>
    </submittedName>
</protein>
<evidence type="ECO:0000259" key="7">
    <source>
        <dbReference type="Pfam" id="PF12696"/>
    </source>
</evidence>
<evidence type="ECO:0000256" key="2">
    <source>
        <dbReference type="ARBA" id="ARBA00022475"/>
    </source>
</evidence>
<evidence type="ECO:0000256" key="5">
    <source>
        <dbReference type="ARBA" id="ARBA00023136"/>
    </source>
</evidence>
<dbReference type="InterPro" id="IPR032689">
    <property type="entry name" value="TraG-D_C"/>
</dbReference>
<evidence type="ECO:0000256" key="1">
    <source>
        <dbReference type="ARBA" id="ARBA00004651"/>
    </source>
</evidence>
<evidence type="ECO:0000256" key="4">
    <source>
        <dbReference type="ARBA" id="ARBA00022989"/>
    </source>
</evidence>
<organism evidence="8 9">
    <name type="scientific">Humibacillus xanthopallidus</name>
    <dbReference type="NCBI Taxonomy" id="412689"/>
    <lineage>
        <taxon>Bacteria</taxon>
        <taxon>Bacillati</taxon>
        <taxon>Actinomycetota</taxon>
        <taxon>Actinomycetes</taxon>
        <taxon>Micrococcales</taxon>
        <taxon>Intrasporangiaceae</taxon>
        <taxon>Humibacillus</taxon>
    </lineage>
</organism>
<dbReference type="InterPro" id="IPR051539">
    <property type="entry name" value="T4SS-coupling_protein"/>
</dbReference>
<keyword evidence="4" id="KW-1133">Transmembrane helix</keyword>
<feature type="compositionally biased region" description="Low complexity" evidence="6">
    <location>
        <begin position="9"/>
        <end position="22"/>
    </location>
</feature>
<accession>A0A543PUC2</accession>
<dbReference type="AlphaFoldDB" id="A0A543PUC2"/>
<dbReference type="PANTHER" id="PTHR37937:SF1">
    <property type="entry name" value="CONJUGATIVE TRANSFER: DNA TRANSPORT"/>
    <property type="match status" value="1"/>
</dbReference>
<dbReference type="GO" id="GO:0005886">
    <property type="term" value="C:plasma membrane"/>
    <property type="evidence" value="ECO:0007669"/>
    <property type="project" value="UniProtKB-SubCell"/>
</dbReference>
<keyword evidence="3" id="KW-0812">Transmembrane</keyword>
<evidence type="ECO:0000256" key="6">
    <source>
        <dbReference type="SAM" id="MobiDB-lite"/>
    </source>
</evidence>
<comment type="caution">
    <text evidence="8">The sequence shown here is derived from an EMBL/GenBank/DDBJ whole genome shotgun (WGS) entry which is preliminary data.</text>
</comment>
<dbReference type="Proteomes" id="UP000320085">
    <property type="component" value="Unassembled WGS sequence"/>
</dbReference>
<sequence length="517" mass="55326">MTTGPQPTGSGPRSGSRSWSRSWSRSRFEPTDVGWRLGSSFQPRGGHLWVPWDRTAGVIGPQGSGKTLDALIPALLQAPGAALVTLTKLDDLLLSLTARSADDRPCVVLDPFGAATGLPELVWDPIDGCVDPMLAERRAKAFTAGSVKGAVAGGHGDDAARFYAAEAAKVLQAYFHAAALTGRTLQDVLRWVANPLSATDPTEILREHPHAAPFWHGLLFGALRGDDRTAGNTITTVQQTMSLFFQEPIRRRCVPGPGRPATDIADVIARRGTIYLLGREDPYASASPLMTAVAEHVLDTALAAANQSRWGRLCPPMLACLDELPSTAPLPTLRTRMANERALGISFIWAAQTRPQLSAIFGDQEARTLLGLTNNLILFGGSKDVAFNQEISDLLGPVRVARTSWQTGNRGGRNVAGEDIPILTGAEVRQLQERHALVVAENGKPIIAALDRCVDGPKGRQLLTEQAAARAKVGEGRRLVVTPAARSIAALVEARRHGLSNDTTNAPNITPTLTVRR</sequence>
<keyword evidence="2" id="KW-1003">Cell membrane</keyword>
<gene>
    <name evidence="8" type="ORF">FHX52_0769</name>
</gene>
<evidence type="ECO:0000256" key="3">
    <source>
        <dbReference type="ARBA" id="ARBA00022692"/>
    </source>
</evidence>
<dbReference type="Pfam" id="PF12696">
    <property type="entry name" value="TraG-D_C"/>
    <property type="match status" value="1"/>
</dbReference>
<evidence type="ECO:0000313" key="9">
    <source>
        <dbReference type="Proteomes" id="UP000320085"/>
    </source>
</evidence>
<feature type="region of interest" description="Disordered" evidence="6">
    <location>
        <begin position="1"/>
        <end position="22"/>
    </location>
</feature>
<reference evidence="8 9" key="1">
    <citation type="submission" date="2019-06" db="EMBL/GenBank/DDBJ databases">
        <title>Sequencing the genomes of 1000 actinobacteria strains.</title>
        <authorList>
            <person name="Klenk H.-P."/>
        </authorList>
    </citation>
    <scope>NUCLEOTIDE SEQUENCE [LARGE SCALE GENOMIC DNA]</scope>
    <source>
        <strain evidence="8 9">DSM 21776</strain>
    </source>
</reference>
<feature type="domain" description="TraD/TraG TraM recognition site" evidence="7">
    <location>
        <begin position="316"/>
        <end position="432"/>
    </location>
</feature>
<dbReference type="OrthoDB" id="226701at2"/>
<dbReference type="PANTHER" id="PTHR37937">
    <property type="entry name" value="CONJUGATIVE TRANSFER: DNA TRANSPORT"/>
    <property type="match status" value="1"/>
</dbReference>
<dbReference type="Gene3D" id="3.40.50.300">
    <property type="entry name" value="P-loop containing nucleotide triphosphate hydrolases"/>
    <property type="match status" value="1"/>
</dbReference>
<proteinExistence type="predicted"/>
<dbReference type="InterPro" id="IPR027417">
    <property type="entry name" value="P-loop_NTPase"/>
</dbReference>
<keyword evidence="5" id="KW-0472">Membrane</keyword>
<dbReference type="SUPFAM" id="SSF52540">
    <property type="entry name" value="P-loop containing nucleoside triphosphate hydrolases"/>
    <property type="match status" value="1"/>
</dbReference>
<comment type="subcellular location">
    <subcellularLocation>
        <location evidence="1">Cell membrane</location>
        <topology evidence="1">Multi-pass membrane protein</topology>
    </subcellularLocation>
</comment>
<dbReference type="EMBL" id="VFQF01000001">
    <property type="protein sequence ID" value="TQN47663.1"/>
    <property type="molecule type" value="Genomic_DNA"/>
</dbReference>
<evidence type="ECO:0000313" key="8">
    <source>
        <dbReference type="EMBL" id="TQN47663.1"/>
    </source>
</evidence>